<reference evidence="17 18" key="1">
    <citation type="journal article" date="2018" name="Plant J.">
        <title>Genome sequences of Chlorella sorokiniana UTEX 1602 and Micractinium conductrix SAG 241.80: implications to maltose excretion by a green alga.</title>
        <authorList>
            <person name="Arriola M.B."/>
            <person name="Velmurugan N."/>
            <person name="Zhang Y."/>
            <person name="Plunkett M.H."/>
            <person name="Hondzo H."/>
            <person name="Barney B.M."/>
        </authorList>
    </citation>
    <scope>NUCLEOTIDE SEQUENCE [LARGE SCALE GENOMIC DNA]</scope>
    <source>
        <strain evidence="18">UTEX 1602</strain>
    </source>
</reference>
<dbReference type="InterPro" id="IPR016105">
    <property type="entry name" value="Pyr-dep_his/arg-deCO2ase_sand"/>
</dbReference>
<dbReference type="GO" id="GO:0006527">
    <property type="term" value="P:L-arginine catabolic process"/>
    <property type="evidence" value="ECO:0007669"/>
    <property type="project" value="InterPro"/>
</dbReference>
<name>A0A2P6TUW3_CHLSO</name>
<feature type="transmembrane region" description="Helical" evidence="15">
    <location>
        <begin position="316"/>
        <end position="335"/>
    </location>
</feature>
<keyword evidence="4" id="KW-0349">Heme</keyword>
<feature type="transmembrane region" description="Helical" evidence="15">
    <location>
        <begin position="145"/>
        <end position="163"/>
    </location>
</feature>
<evidence type="ECO:0000256" key="9">
    <source>
        <dbReference type="ARBA" id="ARBA00023004"/>
    </source>
</evidence>
<dbReference type="AlphaFoldDB" id="A0A2P6TUW3"/>
<dbReference type="GO" id="GO:0005783">
    <property type="term" value="C:endoplasmic reticulum"/>
    <property type="evidence" value="ECO:0007669"/>
    <property type="project" value="UniProtKB-SubCell"/>
</dbReference>
<evidence type="ECO:0000256" key="6">
    <source>
        <dbReference type="ARBA" id="ARBA00022723"/>
    </source>
</evidence>
<keyword evidence="14" id="KW-0040">ANK repeat</keyword>
<dbReference type="SMART" id="SM00248">
    <property type="entry name" value="ANK"/>
    <property type="match status" value="3"/>
</dbReference>
<dbReference type="InterPro" id="IPR016104">
    <property type="entry name" value="Pyr-dep_his/arg-deCO2ase"/>
</dbReference>
<dbReference type="InterPro" id="IPR002724">
    <property type="entry name" value="Pyruvoyl-dep_arg_deCO2ase"/>
</dbReference>
<evidence type="ECO:0000313" key="17">
    <source>
        <dbReference type="EMBL" id="PRW57859.1"/>
    </source>
</evidence>
<protein>
    <recommendedName>
        <fullName evidence="3">arginine decarboxylase</fullName>
        <ecNumber evidence="3">4.1.1.19</ecNumber>
    </recommendedName>
</protein>
<evidence type="ECO:0000256" key="12">
    <source>
        <dbReference type="ARBA" id="ARBA00038357"/>
    </source>
</evidence>
<feature type="transmembrane region" description="Helical" evidence="15">
    <location>
        <begin position="111"/>
        <end position="133"/>
    </location>
</feature>
<dbReference type="Pfam" id="PF00023">
    <property type="entry name" value="Ank"/>
    <property type="match status" value="1"/>
</dbReference>
<dbReference type="GO" id="GO:0005496">
    <property type="term" value="F:steroid binding"/>
    <property type="evidence" value="ECO:0007669"/>
    <property type="project" value="UniProtKB-KW"/>
</dbReference>
<dbReference type="EMBL" id="LHPG02000006">
    <property type="protein sequence ID" value="PRW57859.1"/>
    <property type="molecule type" value="Genomic_DNA"/>
</dbReference>
<comment type="similarity">
    <text evidence="12">Belongs to the cytochrome b5 family. MAPR subfamily.</text>
</comment>
<keyword evidence="7" id="KW-0210">Decarboxylase</keyword>
<sequence>MPRSQQVALEPAPPAASQLPPSPAAAIVTLPGSPLQPFFARCNALWAEQSRSTWRQPWLSAAFSTAILLRCWHLLTPGSAAWLAGSLALAAADVAWRWYQPRSYLSRRELPAALLRAAAFSLPTTWALMAAVLNEYGELPKGMGWAAHAAVYTCLLAFASGAAKMAANALSLRCRVSLSVAVQLVLLAACTAQAPLLCTTAPLASPAAQRTTHQVCSILSALARMAAIPAPAAAADGSSSSGSQQASPVVECVTLLTWLRLTIAVLVPLAFEAANEARLWDSHCRSRAAAGLPPEKASRGATLLYRMARMLAWQEGAVHAALVAWLLLALCWEWCGFDRAARCDRPVASGPAMNILLGVLALVGGYFILSLLRAILFPPKAQPLEYKPRQLGNMTLLELSKYDGRDPLRPLLLAVRGRVFDVTMGRAFYGPGAGYSLFAGKEVARALAKVAVDEKECNDKLDDLSKLELESLADWERTFEGKYTVVGQIVPPLKLTLEQLAQYGGSDPAKPLLLAVCGTVLDVTAGAGFYGPDGAYPFAGKECARALAKFSTEVADCNDDISGCSLAERDSLRDWQARLYSKYPIVGEYTSILPAESEEISMKEAKKHPGWRHGAVLECIMSEVHGARGDRITAGVGRMMVNVKGDKDDIMGGFATEYKGHAQADLAKKELEMALEELFERRFDSSKHEMGEKKYGISSHTVKKSFGTTMAGICFMDYIFPEIEKESAVQVKPARYTTPLHEAVVANNSEAVLQLLAAAVDKRAAAGMQDEKGNTPLFLEVVHGKEKAAKALLFAVREAAEAGSREHGLTPLMAAIARGNARMIKLLLSAAPASSAATSTFGTCPAAAAAALGKLADLCQVLAIAPETQETHTVVPRQRMSPP</sequence>
<comment type="subcellular location">
    <subcellularLocation>
        <location evidence="2">Endoplasmic reticulum</location>
    </subcellularLocation>
</comment>
<dbReference type="Gene3D" id="3.10.120.10">
    <property type="entry name" value="Cytochrome b5-like heme/steroid binding domain"/>
    <property type="match status" value="2"/>
</dbReference>
<keyword evidence="5" id="KW-0754">Steroid-binding</keyword>
<dbReference type="InterPro" id="IPR036400">
    <property type="entry name" value="Cyt_B5-like_heme/steroid_sf"/>
</dbReference>
<keyword evidence="5" id="KW-0446">Lipid-binding</keyword>
<dbReference type="PROSITE" id="PS50297">
    <property type="entry name" value="ANK_REP_REGION"/>
    <property type="match status" value="1"/>
</dbReference>
<evidence type="ECO:0000256" key="8">
    <source>
        <dbReference type="ARBA" id="ARBA00022824"/>
    </source>
</evidence>
<evidence type="ECO:0000313" key="18">
    <source>
        <dbReference type="Proteomes" id="UP000239899"/>
    </source>
</evidence>
<evidence type="ECO:0000256" key="1">
    <source>
        <dbReference type="ARBA" id="ARBA00001928"/>
    </source>
</evidence>
<dbReference type="OrthoDB" id="547796at2759"/>
<evidence type="ECO:0000256" key="14">
    <source>
        <dbReference type="PROSITE-ProRule" id="PRU00023"/>
    </source>
</evidence>
<keyword evidence="15" id="KW-0812">Transmembrane</keyword>
<keyword evidence="8" id="KW-0256">Endoplasmic reticulum</keyword>
<comment type="catalytic activity">
    <reaction evidence="13">
        <text>L-arginine + H(+) = agmatine + CO2</text>
        <dbReference type="Rhea" id="RHEA:17641"/>
        <dbReference type="ChEBI" id="CHEBI:15378"/>
        <dbReference type="ChEBI" id="CHEBI:16526"/>
        <dbReference type="ChEBI" id="CHEBI:32682"/>
        <dbReference type="ChEBI" id="CHEBI:58145"/>
        <dbReference type="EC" id="4.1.1.19"/>
    </reaction>
</comment>
<dbReference type="Pfam" id="PF01862">
    <property type="entry name" value="PvlArgDC"/>
    <property type="match status" value="1"/>
</dbReference>
<keyword evidence="9" id="KW-0408">Iron</keyword>
<dbReference type="PROSITE" id="PS50088">
    <property type="entry name" value="ANK_REPEAT"/>
    <property type="match status" value="1"/>
</dbReference>
<keyword evidence="15" id="KW-0472">Membrane</keyword>
<dbReference type="Proteomes" id="UP000239899">
    <property type="component" value="Unassembled WGS sequence"/>
</dbReference>
<dbReference type="Pfam" id="PF00173">
    <property type="entry name" value="Cyt-b5"/>
    <property type="match status" value="1"/>
</dbReference>
<dbReference type="SUPFAM" id="SSF56271">
    <property type="entry name" value="Pyruvoyl-dependent histidine and arginine decarboxylases"/>
    <property type="match status" value="1"/>
</dbReference>
<dbReference type="GO" id="GO:0046872">
    <property type="term" value="F:metal ion binding"/>
    <property type="evidence" value="ECO:0007669"/>
    <property type="project" value="UniProtKB-KW"/>
</dbReference>
<evidence type="ECO:0000256" key="5">
    <source>
        <dbReference type="ARBA" id="ARBA00022665"/>
    </source>
</evidence>
<accession>A0A2P6TUW3</accession>
<keyword evidence="11" id="KW-0670">Pyruvate</keyword>
<keyword evidence="6" id="KW-0479">Metal-binding</keyword>
<dbReference type="InterPro" id="IPR001199">
    <property type="entry name" value="Cyt_B5-like_heme/steroid-bd"/>
</dbReference>
<evidence type="ECO:0000256" key="7">
    <source>
        <dbReference type="ARBA" id="ARBA00022793"/>
    </source>
</evidence>
<dbReference type="EC" id="4.1.1.19" evidence="3"/>
<evidence type="ECO:0000256" key="11">
    <source>
        <dbReference type="ARBA" id="ARBA00023317"/>
    </source>
</evidence>
<evidence type="ECO:0000256" key="13">
    <source>
        <dbReference type="ARBA" id="ARBA00049309"/>
    </source>
</evidence>
<keyword evidence="18" id="KW-1185">Reference proteome</keyword>
<dbReference type="PANTHER" id="PTHR10281">
    <property type="entry name" value="MEMBRANE-ASSOCIATED PROGESTERONE RECEPTOR COMPONENT-RELATED"/>
    <property type="match status" value="1"/>
</dbReference>
<evidence type="ECO:0000256" key="15">
    <source>
        <dbReference type="SAM" id="Phobius"/>
    </source>
</evidence>
<evidence type="ECO:0000256" key="10">
    <source>
        <dbReference type="ARBA" id="ARBA00023239"/>
    </source>
</evidence>
<proteinExistence type="inferred from homology"/>
<dbReference type="STRING" id="3076.A0A2P6TUW3"/>
<feature type="domain" description="Cytochrome b5 heme-binding" evidence="16">
    <location>
        <begin position="394"/>
        <end position="490"/>
    </location>
</feature>
<keyword evidence="10" id="KW-0456">Lyase</keyword>
<feature type="domain" description="Cytochrome b5 heme-binding" evidence="16">
    <location>
        <begin position="495"/>
        <end position="590"/>
    </location>
</feature>
<evidence type="ECO:0000256" key="2">
    <source>
        <dbReference type="ARBA" id="ARBA00004240"/>
    </source>
</evidence>
<dbReference type="SMART" id="SM01117">
    <property type="entry name" value="Cyt-b5"/>
    <property type="match status" value="2"/>
</dbReference>
<keyword evidence="15" id="KW-1133">Transmembrane helix</keyword>
<dbReference type="Gene3D" id="3.50.20.10">
    <property type="entry name" value="Pyruvoyl-Dependent Histidine Decarboxylase, subunit B"/>
    <property type="match status" value="1"/>
</dbReference>
<feature type="repeat" description="ANK" evidence="14">
    <location>
        <begin position="807"/>
        <end position="839"/>
    </location>
</feature>
<comment type="caution">
    <text evidence="17">The sequence shown here is derived from an EMBL/GenBank/DDBJ whole genome shotgun (WGS) entry which is preliminary data.</text>
</comment>
<dbReference type="InterPro" id="IPR050577">
    <property type="entry name" value="MAPR/NEUFC/NENF-like"/>
</dbReference>
<dbReference type="SUPFAM" id="SSF55856">
    <property type="entry name" value="Cytochrome b5-like heme/steroid binding domain"/>
    <property type="match status" value="2"/>
</dbReference>
<dbReference type="GO" id="GO:0008792">
    <property type="term" value="F:arginine decarboxylase activity"/>
    <property type="evidence" value="ECO:0007669"/>
    <property type="project" value="UniProtKB-EC"/>
</dbReference>
<comment type="cofactor">
    <cofactor evidence="1">
        <name>pyruvate</name>
        <dbReference type="ChEBI" id="CHEBI:15361"/>
    </cofactor>
</comment>
<feature type="transmembrane region" description="Helical" evidence="15">
    <location>
        <begin position="355"/>
        <end position="376"/>
    </location>
</feature>
<organism evidence="17 18">
    <name type="scientific">Chlorella sorokiniana</name>
    <name type="common">Freshwater green alga</name>
    <dbReference type="NCBI Taxonomy" id="3076"/>
    <lineage>
        <taxon>Eukaryota</taxon>
        <taxon>Viridiplantae</taxon>
        <taxon>Chlorophyta</taxon>
        <taxon>core chlorophytes</taxon>
        <taxon>Trebouxiophyceae</taxon>
        <taxon>Chlorellales</taxon>
        <taxon>Chlorellaceae</taxon>
        <taxon>Chlorella clade</taxon>
        <taxon>Chlorella</taxon>
    </lineage>
</organism>
<dbReference type="PANTHER" id="PTHR10281:SF72">
    <property type="entry name" value="NEUDESIN"/>
    <property type="match status" value="1"/>
</dbReference>
<evidence type="ECO:0000256" key="4">
    <source>
        <dbReference type="ARBA" id="ARBA00022617"/>
    </source>
</evidence>
<dbReference type="InterPro" id="IPR002110">
    <property type="entry name" value="Ankyrin_rpt"/>
</dbReference>
<dbReference type="Gene3D" id="1.25.40.20">
    <property type="entry name" value="Ankyrin repeat-containing domain"/>
    <property type="match status" value="1"/>
</dbReference>
<evidence type="ECO:0000256" key="3">
    <source>
        <dbReference type="ARBA" id="ARBA00012426"/>
    </source>
</evidence>
<gene>
    <name evidence="17" type="ORF">C2E21_3340</name>
</gene>
<dbReference type="GO" id="GO:0016020">
    <property type="term" value="C:membrane"/>
    <property type="evidence" value="ECO:0007669"/>
    <property type="project" value="TreeGrafter"/>
</dbReference>
<dbReference type="InterPro" id="IPR036770">
    <property type="entry name" value="Ankyrin_rpt-contain_sf"/>
</dbReference>
<dbReference type="FunFam" id="3.10.120.10:FF:000003">
    <property type="entry name" value="membrane-associated progesterone receptor component 1"/>
    <property type="match status" value="1"/>
</dbReference>
<dbReference type="SUPFAM" id="SSF48403">
    <property type="entry name" value="Ankyrin repeat"/>
    <property type="match status" value="1"/>
</dbReference>
<evidence type="ECO:0000259" key="16">
    <source>
        <dbReference type="SMART" id="SM01117"/>
    </source>
</evidence>